<evidence type="ECO:0000256" key="5">
    <source>
        <dbReference type="ARBA" id="ARBA00022741"/>
    </source>
</evidence>
<evidence type="ECO:0000313" key="20">
    <source>
        <dbReference type="EMBL" id="OQE05578.1"/>
    </source>
</evidence>
<protein>
    <recommendedName>
        <fullName evidence="4">DNA helicase</fullName>
        <ecNumber evidence="4">3.6.4.12</ecNumber>
    </recommendedName>
</protein>
<keyword evidence="7" id="KW-0347">Helicase</keyword>
<evidence type="ECO:0000256" key="1">
    <source>
        <dbReference type="ARBA" id="ARBA00004123"/>
    </source>
</evidence>
<evidence type="ECO:0000256" key="8">
    <source>
        <dbReference type="ARBA" id="ARBA00022840"/>
    </source>
</evidence>
<dbReference type="EMBL" id="MDYP01000023">
    <property type="protein sequence ID" value="OQE05578.1"/>
    <property type="molecule type" value="Genomic_DNA"/>
</dbReference>
<dbReference type="InterPro" id="IPR049730">
    <property type="entry name" value="SNF2/RAD54-like_C"/>
</dbReference>
<feature type="compositionally biased region" description="Basic and acidic residues" evidence="16">
    <location>
        <begin position="1576"/>
        <end position="1599"/>
    </location>
</feature>
<accession>A0A1V6RVF3</accession>
<dbReference type="PANTHER" id="PTHR45685:SF1">
    <property type="entry name" value="HELICASE SRCAP"/>
    <property type="match status" value="1"/>
</dbReference>
<evidence type="ECO:0000256" key="16">
    <source>
        <dbReference type="SAM" id="MobiDB-lite"/>
    </source>
</evidence>
<feature type="compositionally biased region" description="Polar residues" evidence="16">
    <location>
        <begin position="168"/>
        <end position="190"/>
    </location>
</feature>
<feature type="region of interest" description="Disordered" evidence="16">
    <location>
        <begin position="452"/>
        <end position="612"/>
    </location>
</feature>
<keyword evidence="14" id="KW-0539">Nucleus</keyword>
<comment type="subcellular location">
    <subcellularLocation>
        <location evidence="1">Nucleus</location>
    </subcellularLocation>
</comment>
<proteinExistence type="inferred from homology"/>
<dbReference type="InterPro" id="IPR050520">
    <property type="entry name" value="INO80/SWR1_helicase"/>
</dbReference>
<feature type="domain" description="Helicase ATP-binding" evidence="17">
    <location>
        <begin position="834"/>
        <end position="999"/>
    </location>
</feature>
<dbReference type="InterPro" id="IPR038718">
    <property type="entry name" value="SNF2-like_sf"/>
</dbReference>
<feature type="region of interest" description="Disordered" evidence="16">
    <location>
        <begin position="1653"/>
        <end position="1677"/>
    </location>
</feature>
<feature type="region of interest" description="Disordered" evidence="16">
    <location>
        <begin position="647"/>
        <end position="718"/>
    </location>
</feature>
<dbReference type="FunFam" id="3.40.50.10810:FF:000005">
    <property type="entry name" value="Photoperiod-independent early flowering 1"/>
    <property type="match status" value="1"/>
</dbReference>
<dbReference type="GO" id="GO:0003678">
    <property type="term" value="F:DNA helicase activity"/>
    <property type="evidence" value="ECO:0007669"/>
    <property type="project" value="UniProtKB-EC"/>
</dbReference>
<organism evidence="20 21">
    <name type="scientific">Penicillium vulpinum</name>
    <dbReference type="NCBI Taxonomy" id="29845"/>
    <lineage>
        <taxon>Eukaryota</taxon>
        <taxon>Fungi</taxon>
        <taxon>Dikarya</taxon>
        <taxon>Ascomycota</taxon>
        <taxon>Pezizomycotina</taxon>
        <taxon>Eurotiomycetes</taxon>
        <taxon>Eurotiomycetidae</taxon>
        <taxon>Eurotiales</taxon>
        <taxon>Aspergillaceae</taxon>
        <taxon>Penicillium</taxon>
    </lineage>
</organism>
<evidence type="ECO:0000256" key="4">
    <source>
        <dbReference type="ARBA" id="ARBA00012551"/>
    </source>
</evidence>
<keyword evidence="13" id="KW-0804">Transcription</keyword>
<evidence type="ECO:0000256" key="6">
    <source>
        <dbReference type="ARBA" id="ARBA00022801"/>
    </source>
</evidence>
<feature type="compositionally biased region" description="Polar residues" evidence="16">
    <location>
        <begin position="530"/>
        <end position="540"/>
    </location>
</feature>
<dbReference type="SUPFAM" id="SSF52540">
    <property type="entry name" value="P-loop containing nucleoside triphosphate hydrolases"/>
    <property type="match status" value="2"/>
</dbReference>
<name>A0A1V6RVF3_9EURO</name>
<dbReference type="Pfam" id="PF00176">
    <property type="entry name" value="SNF2-rel_dom"/>
    <property type="match status" value="1"/>
</dbReference>
<dbReference type="InterPro" id="IPR002464">
    <property type="entry name" value="DNA/RNA_helicase_DEAH_CS"/>
</dbReference>
<feature type="region of interest" description="Disordered" evidence="16">
    <location>
        <begin position="730"/>
        <end position="791"/>
    </location>
</feature>
<dbReference type="InterPro" id="IPR000330">
    <property type="entry name" value="SNF2_N"/>
</dbReference>
<keyword evidence="9" id="KW-0156">Chromatin regulator</keyword>
<dbReference type="InterPro" id="IPR027417">
    <property type="entry name" value="P-loop_NTPase"/>
</dbReference>
<evidence type="ECO:0000259" key="18">
    <source>
        <dbReference type="PROSITE" id="PS51194"/>
    </source>
</evidence>
<dbReference type="Pfam" id="PF07529">
    <property type="entry name" value="HSA"/>
    <property type="match status" value="1"/>
</dbReference>
<dbReference type="Pfam" id="PF00271">
    <property type="entry name" value="Helicase_C"/>
    <property type="match status" value="1"/>
</dbReference>
<sequence length="1677" mass="188346">MQNGTPNGPSPQDERITPVADYIPLSGSVIENPSDSAPHESIPSEPKDIEAVHQPEEPPSKKRRLTDSSLSQRSTPRPPSPPWKKAGFEGPTSFLSEGKRRSSRTNAVPIEFQTGSDKRHTRGAQNKNVGKSARDGSKPATSSPLSVTQSRADINGKLGGKAIANGSPRASSRGANKPQRISQTPTSKPSYSRAKSRSSATPRASSANANGTSSRSLRDRPSLSNLSQEVNGASDDVNMDDKELEQGLLKIPKLRIKLSKPVLPIRHPGHIPQKKHTSFREWVYQNDNSNILSEDEAAVEARKRIEVMTAAEPGGPLSSQVCSAYITEQQEEPPPQYSHQDHLVSHALYFQKLLDKEHKRHRQTAKLFAQWCADAYRKRHKNPEDILREQQEEMRGKRKQLSKDLQKMFDLTRADIDRVRLARWEEERKMEDQQALDRAIKKSTMLFEKRRSEILGELPSDAPVTSDDEDGASDLSSGSGEEDESNMSDSESGTDDEANVDDDATLTAEELRLKYANLPAGDYTDRMSIASDSTAMTDPNESLDPEAVLDDLGSHATPQDNQLDDVDSVLMDDSDASTDMDDDMGDSDEEEEYSGEEEESDEDESGSGLLGFFSKNELPILKVGEEGDGASAVDHEQDIDIKSLSEGEDDMEFEDPDEVSLVPIGPTTGVGTLTEGMPLHIVDAPEASPPSRGEIPAIDTPMEEELAETEADAQDAPSAGVVYDIDQLHDSESAKPETEAATSADIVDDIDRPQSMEVDNVHASRASGDMSSEPSPETFATKPSEPDSVSSLEPAIEKALQISHLPAPGLQTPIPSILRGTLREYQHYGLDWLAGLYNNRINGILADEMGLGKTIQTIALLAHLAVDHGIWGPHLVVVPTSVMLNWEMEFKKWCPGFKIMTYYGNQEERKQKRRGWTDNNSWNVLITSYQLVLQDQMSLKRKDWHYMILDEAHNIKNFRSQRWQALLTFKSRARLLLTGTPLQNNLTELWSLLFFLMPSDGTNGGVEGFADLKDFSEWFRRPVEQILEHGRETMDEEAKGVITKLHTVLRPYLLRRLKADVEKQMPGKYEHVVYCRLSKRQRFLYDGFMSMAQTKETLASGNFLSIIHCLMQLRKVCNHPDLFETRPISTSFAMPRSVAMDFNTKESLVRRRLLFEHPLTKIDLDFLNLAPISREDISRRLADDSIRLMAIGPFKTLRERQYNRTNWEMGFDGSNMQTILESLENACRKRRMAELERCLYFESKRHGRRPVYGSSLIEFLRAGTKEHALSNAPLRKRSMADWLSSRSSVLASMILTVEERALEMHGYVQRFACVTPAAVAAGMNEAALTPIETRLLTNNRPNPPYDPFHEARMRLSIAFPDKRLLQYDCGKLQRLDKLLRDLKAGGHRALIFTQMTKMLDILEQFLNIHGHRYLRLDGTTKVESRQMLTERFNSDPRILAFILSSRSGGLGINLTGADTVIFYDLDWNPAMDKQCQDRCHRIGQTRDVHIYRFVSEYTIESNILRKANQKRMLDDVIIQEGEFTTEYFTKLNEPVIAETDERDGQDEASAAMDRVLGNRIGGGTRVFEAAEDKEDLDAAKNAQKEQEHADDGDFEEHSASHGTPAQAGTPLAMEDGTDTPVPHVPGDPEAELEPGHIDDYLLRFMEWNMKDEPLVLPADKSKKKSKKGKEHHLKRRR</sequence>
<comment type="similarity">
    <text evidence="2">Belongs to the SNF2/RAD54 helicase family. SWR1 subfamily.</text>
</comment>
<comment type="subunit">
    <text evidence="3">Component of the SWR1 chromatin-remodeling complex.</text>
</comment>
<dbReference type="EC" id="3.6.4.12" evidence="4"/>
<dbReference type="CDD" id="cd18003">
    <property type="entry name" value="DEXQc_SRCAP"/>
    <property type="match status" value="1"/>
</dbReference>
<feature type="compositionally biased region" description="Acidic residues" evidence="16">
    <location>
        <begin position="647"/>
        <end position="658"/>
    </location>
</feature>
<feature type="region of interest" description="Disordered" evidence="16">
    <location>
        <begin position="1576"/>
        <end position="1634"/>
    </location>
</feature>
<feature type="compositionally biased region" description="Basic residues" evidence="16">
    <location>
        <begin position="1661"/>
        <end position="1677"/>
    </location>
</feature>
<dbReference type="InterPro" id="IPR001650">
    <property type="entry name" value="Helicase_C-like"/>
</dbReference>
<evidence type="ECO:0000256" key="15">
    <source>
        <dbReference type="ARBA" id="ARBA00047995"/>
    </source>
</evidence>
<gene>
    <name evidence="20" type="ORF">PENVUL_c023G00305</name>
</gene>
<dbReference type="PROSITE" id="PS51192">
    <property type="entry name" value="HELICASE_ATP_BIND_1"/>
    <property type="match status" value="1"/>
</dbReference>
<keyword evidence="11" id="KW-0238">DNA-binding</keyword>
<dbReference type="InterPro" id="IPR014012">
    <property type="entry name" value="HSA_dom"/>
</dbReference>
<dbReference type="OrthoDB" id="372624at2759"/>
<dbReference type="Gene3D" id="3.40.50.10810">
    <property type="entry name" value="Tandem AAA-ATPase domain"/>
    <property type="match status" value="1"/>
</dbReference>
<evidence type="ECO:0000256" key="13">
    <source>
        <dbReference type="ARBA" id="ARBA00023163"/>
    </source>
</evidence>
<dbReference type="GO" id="GO:0000812">
    <property type="term" value="C:Swr1 complex"/>
    <property type="evidence" value="ECO:0007669"/>
    <property type="project" value="TreeGrafter"/>
</dbReference>
<keyword evidence="21" id="KW-1185">Reference proteome</keyword>
<feature type="compositionally biased region" description="Acidic residues" evidence="16">
    <location>
        <begin position="701"/>
        <end position="713"/>
    </location>
</feature>
<dbReference type="Gene3D" id="3.40.50.300">
    <property type="entry name" value="P-loop containing nucleotide triphosphate hydrolases"/>
    <property type="match status" value="1"/>
</dbReference>
<evidence type="ECO:0000256" key="12">
    <source>
        <dbReference type="ARBA" id="ARBA00023159"/>
    </source>
</evidence>
<keyword evidence="6" id="KW-0378">Hydrolase</keyword>
<dbReference type="Gene3D" id="1.20.120.850">
    <property type="entry name" value="SWI2/SNF2 ATPases, N-terminal domain"/>
    <property type="match status" value="1"/>
</dbReference>
<reference evidence="21" key="1">
    <citation type="journal article" date="2017" name="Nat. Microbiol.">
        <title>Global analysis of biosynthetic gene clusters reveals vast potential of secondary metabolite production in Penicillium species.</title>
        <authorList>
            <person name="Nielsen J.C."/>
            <person name="Grijseels S."/>
            <person name="Prigent S."/>
            <person name="Ji B."/>
            <person name="Dainat J."/>
            <person name="Nielsen K.F."/>
            <person name="Frisvad J.C."/>
            <person name="Workman M."/>
            <person name="Nielsen J."/>
        </authorList>
    </citation>
    <scope>NUCLEOTIDE SEQUENCE [LARGE SCALE GENOMIC DNA]</scope>
    <source>
        <strain evidence="21">IBT 29486</strain>
    </source>
</reference>
<dbReference type="PROSITE" id="PS51204">
    <property type="entry name" value="HSA"/>
    <property type="match status" value="1"/>
</dbReference>
<feature type="compositionally biased region" description="Basic and acidic residues" evidence="16">
    <location>
        <begin position="749"/>
        <end position="762"/>
    </location>
</feature>
<comment type="catalytic activity">
    <reaction evidence="15">
        <text>ATP + H2O = ADP + phosphate + H(+)</text>
        <dbReference type="Rhea" id="RHEA:13065"/>
        <dbReference type="ChEBI" id="CHEBI:15377"/>
        <dbReference type="ChEBI" id="CHEBI:15378"/>
        <dbReference type="ChEBI" id="CHEBI:30616"/>
        <dbReference type="ChEBI" id="CHEBI:43474"/>
        <dbReference type="ChEBI" id="CHEBI:456216"/>
        <dbReference type="EC" id="3.6.4.12"/>
    </reaction>
</comment>
<keyword evidence="8" id="KW-0067">ATP-binding</keyword>
<dbReference type="GO" id="GO:0005524">
    <property type="term" value="F:ATP binding"/>
    <property type="evidence" value="ECO:0007669"/>
    <property type="project" value="UniProtKB-KW"/>
</dbReference>
<dbReference type="FunFam" id="3.40.50.300:FF:000655">
    <property type="entry name" value="Protein PHOTOPERIOD-INDEPENDENT EARLY FLOWERING 1"/>
    <property type="match status" value="1"/>
</dbReference>
<feature type="region of interest" description="Disordered" evidence="16">
    <location>
        <begin position="1"/>
        <end position="241"/>
    </location>
</feature>
<dbReference type="GO" id="GO:0006338">
    <property type="term" value="P:chromatin remodeling"/>
    <property type="evidence" value="ECO:0007669"/>
    <property type="project" value="TreeGrafter"/>
</dbReference>
<dbReference type="PROSITE" id="PS00690">
    <property type="entry name" value="DEAH_ATP_HELICASE"/>
    <property type="match status" value="1"/>
</dbReference>
<keyword evidence="5" id="KW-0547">Nucleotide-binding</keyword>
<evidence type="ECO:0000256" key="9">
    <source>
        <dbReference type="ARBA" id="ARBA00022853"/>
    </source>
</evidence>
<feature type="domain" description="HSA" evidence="19">
    <location>
        <begin position="327"/>
        <end position="401"/>
    </location>
</feature>
<dbReference type="GO" id="GO:0003677">
    <property type="term" value="F:DNA binding"/>
    <property type="evidence" value="ECO:0007669"/>
    <property type="project" value="UniProtKB-KW"/>
</dbReference>
<dbReference type="Proteomes" id="UP000191518">
    <property type="component" value="Unassembled WGS sequence"/>
</dbReference>
<dbReference type="SMART" id="SM00490">
    <property type="entry name" value="HELICc"/>
    <property type="match status" value="1"/>
</dbReference>
<dbReference type="PROSITE" id="PS51194">
    <property type="entry name" value="HELICASE_CTER"/>
    <property type="match status" value="1"/>
</dbReference>
<evidence type="ECO:0000256" key="11">
    <source>
        <dbReference type="ARBA" id="ARBA00023125"/>
    </source>
</evidence>
<feature type="compositionally biased region" description="Low complexity" evidence="16">
    <location>
        <begin position="197"/>
        <end position="215"/>
    </location>
</feature>
<dbReference type="GO" id="GO:0016887">
    <property type="term" value="F:ATP hydrolysis activity"/>
    <property type="evidence" value="ECO:0007669"/>
    <property type="project" value="TreeGrafter"/>
</dbReference>
<feature type="compositionally biased region" description="Basic and acidic residues" evidence="16">
    <location>
        <begin position="45"/>
        <end position="60"/>
    </location>
</feature>
<dbReference type="SMART" id="SM00487">
    <property type="entry name" value="DEXDc"/>
    <property type="match status" value="1"/>
</dbReference>
<feature type="compositionally biased region" description="Acidic residues" evidence="16">
    <location>
        <begin position="480"/>
        <end position="504"/>
    </location>
</feature>
<evidence type="ECO:0000256" key="2">
    <source>
        <dbReference type="ARBA" id="ARBA00009220"/>
    </source>
</evidence>
<keyword evidence="10" id="KW-0805">Transcription regulation</keyword>
<feature type="compositionally biased region" description="Acidic residues" evidence="16">
    <location>
        <begin position="562"/>
        <end position="605"/>
    </location>
</feature>
<evidence type="ECO:0000259" key="17">
    <source>
        <dbReference type="PROSITE" id="PS51192"/>
    </source>
</evidence>
<evidence type="ECO:0000256" key="10">
    <source>
        <dbReference type="ARBA" id="ARBA00023015"/>
    </source>
</evidence>
<evidence type="ECO:0000256" key="7">
    <source>
        <dbReference type="ARBA" id="ARBA00022806"/>
    </source>
</evidence>
<dbReference type="CDD" id="cd18793">
    <property type="entry name" value="SF2_C_SNF"/>
    <property type="match status" value="1"/>
</dbReference>
<evidence type="ECO:0000256" key="14">
    <source>
        <dbReference type="ARBA" id="ARBA00023242"/>
    </source>
</evidence>
<dbReference type="GO" id="GO:0042393">
    <property type="term" value="F:histone binding"/>
    <property type="evidence" value="ECO:0007669"/>
    <property type="project" value="TreeGrafter"/>
</dbReference>
<dbReference type="PANTHER" id="PTHR45685">
    <property type="entry name" value="HELICASE SRCAP-RELATED"/>
    <property type="match status" value="1"/>
</dbReference>
<keyword evidence="12" id="KW-0010">Activator</keyword>
<evidence type="ECO:0000259" key="19">
    <source>
        <dbReference type="PROSITE" id="PS51204"/>
    </source>
</evidence>
<evidence type="ECO:0000313" key="21">
    <source>
        <dbReference type="Proteomes" id="UP000191518"/>
    </source>
</evidence>
<evidence type="ECO:0000256" key="3">
    <source>
        <dbReference type="ARBA" id="ARBA00011826"/>
    </source>
</evidence>
<dbReference type="STRING" id="29845.A0A1V6RVF3"/>
<dbReference type="InterPro" id="IPR014001">
    <property type="entry name" value="Helicase_ATP-bd"/>
</dbReference>
<feature type="domain" description="Helicase C-terminal" evidence="18">
    <location>
        <begin position="1374"/>
        <end position="1524"/>
    </location>
</feature>
<comment type="caution">
    <text evidence="20">The sequence shown here is derived from an EMBL/GenBank/DDBJ whole genome shotgun (WGS) entry which is preliminary data.</text>
</comment>
<feature type="compositionally biased region" description="Polar residues" evidence="16">
    <location>
        <begin position="139"/>
        <end position="152"/>
    </location>
</feature>